<dbReference type="EMBL" id="CCYA01000254">
    <property type="protein sequence ID" value="CEH17213.1"/>
    <property type="molecule type" value="Genomic_DNA"/>
</dbReference>
<dbReference type="SUPFAM" id="SSF53335">
    <property type="entry name" value="S-adenosyl-L-methionine-dependent methyltransferases"/>
    <property type="match status" value="1"/>
</dbReference>
<dbReference type="PANTHER" id="PTHR13200:SF0">
    <property type="entry name" value="EEF1A LYSINE METHYLTRANSFERASE 1"/>
    <property type="match status" value="1"/>
</dbReference>
<keyword evidence="5" id="KW-0175">Coiled coil</keyword>
<feature type="compositionally biased region" description="Basic residues" evidence="6">
    <location>
        <begin position="112"/>
        <end position="125"/>
    </location>
</feature>
<evidence type="ECO:0000313" key="7">
    <source>
        <dbReference type="EMBL" id="CEH17213.1"/>
    </source>
</evidence>
<dbReference type="InterPro" id="IPR029063">
    <property type="entry name" value="SAM-dependent_MTases_sf"/>
</dbReference>
<keyword evidence="8" id="KW-1185">Reference proteome</keyword>
<evidence type="ECO:0000256" key="3">
    <source>
        <dbReference type="ARBA" id="ARBA00022603"/>
    </source>
</evidence>
<comment type="subcellular location">
    <subcellularLocation>
        <location evidence="1">Cytoplasm</location>
    </subcellularLocation>
</comment>
<keyword evidence="4" id="KW-0808">Transferase</keyword>
<evidence type="ECO:0000256" key="1">
    <source>
        <dbReference type="ARBA" id="ARBA00004496"/>
    </source>
</evidence>
<protein>
    <submittedName>
        <fullName evidence="7">Uncharacterized conserved protein</fullName>
    </submittedName>
</protein>
<keyword evidence="3" id="KW-0489">Methyltransferase</keyword>
<evidence type="ECO:0000256" key="6">
    <source>
        <dbReference type="SAM" id="MobiDB-lite"/>
    </source>
</evidence>
<feature type="coiled-coil region" evidence="5">
    <location>
        <begin position="42"/>
        <end position="69"/>
    </location>
</feature>
<dbReference type="Pfam" id="PF10237">
    <property type="entry name" value="N6-adenineMlase"/>
    <property type="match status" value="1"/>
</dbReference>
<dbReference type="GO" id="GO:0005737">
    <property type="term" value="C:cytoplasm"/>
    <property type="evidence" value="ECO:0007669"/>
    <property type="project" value="UniProtKB-SubCell"/>
</dbReference>
<dbReference type="GO" id="GO:0016279">
    <property type="term" value="F:protein-lysine N-methyltransferase activity"/>
    <property type="evidence" value="ECO:0007669"/>
    <property type="project" value="InterPro"/>
</dbReference>
<reference evidence="7 8" key="1">
    <citation type="submission" date="2014-09" db="EMBL/GenBank/DDBJ databases">
        <authorList>
            <person name="Magalhaes I.L.F."/>
            <person name="Oliveira U."/>
            <person name="Santos F.R."/>
            <person name="Vidigal T.H.D.A."/>
            <person name="Brescovit A.D."/>
            <person name="Santos A.J."/>
        </authorList>
    </citation>
    <scope>NUCLEOTIDE SEQUENCE [LARGE SCALE GENOMIC DNA]</scope>
</reference>
<accession>A0A0P1BNK3</accession>
<dbReference type="InterPro" id="IPR041370">
    <property type="entry name" value="Mlase_EEF1AKMT1/ZCCHC4"/>
</dbReference>
<feature type="compositionally biased region" description="Basic and acidic residues" evidence="6">
    <location>
        <begin position="83"/>
        <end position="93"/>
    </location>
</feature>
<dbReference type="PANTHER" id="PTHR13200">
    <property type="entry name" value="EEF1A LYSINE METHYLTRANSFERASE 1"/>
    <property type="match status" value="1"/>
</dbReference>
<keyword evidence="2" id="KW-0963">Cytoplasm</keyword>
<dbReference type="GO" id="GO:0032259">
    <property type="term" value="P:methylation"/>
    <property type="evidence" value="ECO:0007669"/>
    <property type="project" value="UniProtKB-KW"/>
</dbReference>
<evidence type="ECO:0000313" key="8">
    <source>
        <dbReference type="Proteomes" id="UP000054845"/>
    </source>
</evidence>
<dbReference type="STRING" id="401625.A0A0P1BNK3"/>
<dbReference type="OrthoDB" id="206354at2759"/>
<proteinExistence type="predicted"/>
<evidence type="ECO:0000256" key="2">
    <source>
        <dbReference type="ARBA" id="ARBA00022490"/>
    </source>
</evidence>
<organism evidence="7 8">
    <name type="scientific">Ceraceosorus bombacis</name>
    <dbReference type="NCBI Taxonomy" id="401625"/>
    <lineage>
        <taxon>Eukaryota</taxon>
        <taxon>Fungi</taxon>
        <taxon>Dikarya</taxon>
        <taxon>Basidiomycota</taxon>
        <taxon>Ustilaginomycotina</taxon>
        <taxon>Exobasidiomycetes</taxon>
        <taxon>Ceraceosorales</taxon>
        <taxon>Ceraceosoraceae</taxon>
        <taxon>Ceraceosorus</taxon>
    </lineage>
</organism>
<sequence length="337" mass="37355">MNESPDSVQIPSSSSPRPRSLRSVSSTSSSPLQLPSDTLALLGQFQEQKEEEQERFRQLEERAEIRRRAAAQEALASKISHLSLEEESKRSESHAAPVRIAKPAGSTEAKGAIKKKKKKKKKKKSMINGVDTTEVTTNDETDALVERMSVEDFRKGFGEDWQLSQFWYSAGFAARLAHLMAPILSSSDVLVFISSPTAYVGFQHAYNRKQTYLLEYDRRFELIDAEEFVHYDLEEPLRVPAHLKGKVGFAVVDPPFLNEVTSRKVAETVKELLAPDGRMLLLTGRSIADAACGIYKEVAGVKLKETALKVEHAGGLANAFGAWASWPDAEKFGIDGT</sequence>
<evidence type="ECO:0000256" key="5">
    <source>
        <dbReference type="SAM" id="Coils"/>
    </source>
</evidence>
<feature type="region of interest" description="Disordered" evidence="6">
    <location>
        <begin position="83"/>
        <end position="129"/>
    </location>
</feature>
<feature type="region of interest" description="Disordered" evidence="6">
    <location>
        <begin position="1"/>
        <end position="35"/>
    </location>
</feature>
<dbReference type="Proteomes" id="UP000054845">
    <property type="component" value="Unassembled WGS sequence"/>
</dbReference>
<dbReference type="AlphaFoldDB" id="A0A0P1BNK3"/>
<evidence type="ECO:0000256" key="4">
    <source>
        <dbReference type="ARBA" id="ARBA00022679"/>
    </source>
</evidence>
<name>A0A0P1BNK3_9BASI</name>
<dbReference type="InterPro" id="IPR019369">
    <property type="entry name" value="Efm5/EEF1AKMT1"/>
</dbReference>